<evidence type="ECO:0000256" key="7">
    <source>
        <dbReference type="PROSITE-ProRule" id="PRU01373"/>
    </source>
</evidence>
<feature type="active site" description="Nucleophile" evidence="7">
    <location>
        <position position="176"/>
    </location>
</feature>
<dbReference type="Proteomes" id="UP001374893">
    <property type="component" value="Chromosome"/>
</dbReference>
<keyword evidence="4 7" id="KW-0133">Cell shape</keyword>
<gene>
    <name evidence="10" type="ORF">HAHE_23710</name>
</gene>
<dbReference type="PANTHER" id="PTHR36699">
    <property type="entry name" value="LD-TRANSPEPTIDASE"/>
    <property type="match status" value="1"/>
</dbReference>
<dbReference type="SUPFAM" id="SSF141523">
    <property type="entry name" value="L,D-transpeptidase catalytic domain-like"/>
    <property type="match status" value="1"/>
</dbReference>
<dbReference type="InterPro" id="IPR038063">
    <property type="entry name" value="Transpep_catalytic_dom"/>
</dbReference>
<keyword evidence="3" id="KW-0808">Transferase</keyword>
<feature type="region of interest" description="Disordered" evidence="8">
    <location>
        <begin position="21"/>
        <end position="48"/>
    </location>
</feature>
<dbReference type="PANTHER" id="PTHR36699:SF1">
    <property type="entry name" value="L,D-TRANSPEPTIDASE YAFK-RELATED"/>
    <property type="match status" value="1"/>
</dbReference>
<organism evidence="10 11">
    <name type="scientific">Haloferula helveola</name>
    <dbReference type="NCBI Taxonomy" id="490095"/>
    <lineage>
        <taxon>Bacteria</taxon>
        <taxon>Pseudomonadati</taxon>
        <taxon>Verrucomicrobiota</taxon>
        <taxon>Verrucomicrobiia</taxon>
        <taxon>Verrucomicrobiales</taxon>
        <taxon>Verrucomicrobiaceae</taxon>
        <taxon>Haloferula</taxon>
    </lineage>
</organism>
<evidence type="ECO:0000259" key="9">
    <source>
        <dbReference type="PROSITE" id="PS52029"/>
    </source>
</evidence>
<dbReference type="EMBL" id="AP024702">
    <property type="protein sequence ID" value="BCX48463.1"/>
    <property type="molecule type" value="Genomic_DNA"/>
</dbReference>
<evidence type="ECO:0000256" key="2">
    <source>
        <dbReference type="ARBA" id="ARBA00005992"/>
    </source>
</evidence>
<dbReference type="InterPro" id="IPR005490">
    <property type="entry name" value="LD_TPept_cat_dom"/>
</dbReference>
<evidence type="ECO:0000256" key="1">
    <source>
        <dbReference type="ARBA" id="ARBA00004752"/>
    </source>
</evidence>
<name>A0ABN6H5P3_9BACT</name>
<keyword evidence="5 7" id="KW-0573">Peptidoglycan synthesis</keyword>
<evidence type="ECO:0000313" key="11">
    <source>
        <dbReference type="Proteomes" id="UP001374893"/>
    </source>
</evidence>
<comment type="similarity">
    <text evidence="2">Belongs to the YkuD family.</text>
</comment>
<sequence>MKVLFLILPLAFTCCRSQEETDDELTVETRPPEASETAVDSSLPGPERAKAAANRVRPALTRDLEKKGLHFGDPVFLRAFKEENVLEVWVRHRGSEKYELFRTYDVAAASGGLGSKLEEGDRQVPEGMYFFHRSGMKPDSTFHLAFNIGYPNAYDRHHERTGTFIMVHGNQVSIGCLAMTDTKIEEIYTLCDAALRNGQRIIRIHIFPFRMTAPRMARAADSKWIDFWRNLKQGYDWFERKHVPPDTKVRNGRYVFE</sequence>
<comment type="pathway">
    <text evidence="1 7">Cell wall biogenesis; peptidoglycan biosynthesis.</text>
</comment>
<dbReference type="PROSITE" id="PS52029">
    <property type="entry name" value="LD_TPASE"/>
    <property type="match status" value="1"/>
</dbReference>
<protein>
    <submittedName>
        <fullName evidence="10">Transpeptidase ErfK/YbiS/YcfS/YnhG</fullName>
    </submittedName>
</protein>
<accession>A0ABN6H5P3</accession>
<reference evidence="10 11" key="1">
    <citation type="submission" date="2021-06" db="EMBL/GenBank/DDBJ databases">
        <title>Complete genome of Haloferula helveola possessing various polysaccharide degrading enzymes.</title>
        <authorList>
            <person name="Takami H."/>
            <person name="Huang C."/>
            <person name="Hamasaki K."/>
        </authorList>
    </citation>
    <scope>NUCLEOTIDE SEQUENCE [LARGE SCALE GENOMIC DNA]</scope>
    <source>
        <strain evidence="10 11">CN-1</strain>
    </source>
</reference>
<evidence type="ECO:0000313" key="10">
    <source>
        <dbReference type="EMBL" id="BCX48463.1"/>
    </source>
</evidence>
<evidence type="ECO:0000256" key="5">
    <source>
        <dbReference type="ARBA" id="ARBA00022984"/>
    </source>
</evidence>
<evidence type="ECO:0000256" key="4">
    <source>
        <dbReference type="ARBA" id="ARBA00022960"/>
    </source>
</evidence>
<evidence type="ECO:0000256" key="8">
    <source>
        <dbReference type="SAM" id="MobiDB-lite"/>
    </source>
</evidence>
<dbReference type="Pfam" id="PF03734">
    <property type="entry name" value="YkuD"/>
    <property type="match status" value="1"/>
</dbReference>
<feature type="active site" description="Proton donor/acceptor" evidence="7">
    <location>
        <position position="168"/>
    </location>
</feature>
<evidence type="ECO:0000256" key="3">
    <source>
        <dbReference type="ARBA" id="ARBA00022679"/>
    </source>
</evidence>
<feature type="domain" description="L,D-TPase catalytic" evidence="9">
    <location>
        <begin position="75"/>
        <end position="204"/>
    </location>
</feature>
<dbReference type="RefSeq" id="WP_338684705.1">
    <property type="nucleotide sequence ID" value="NZ_AP024702.1"/>
</dbReference>
<proteinExistence type="inferred from homology"/>
<keyword evidence="6 7" id="KW-0961">Cell wall biogenesis/degradation</keyword>
<evidence type="ECO:0000256" key="6">
    <source>
        <dbReference type="ARBA" id="ARBA00023316"/>
    </source>
</evidence>
<keyword evidence="11" id="KW-1185">Reference proteome</keyword>